<name>A0A7L8G4M8_9CAUD</name>
<protein>
    <submittedName>
        <fullName evidence="1">Uncharacterized protein</fullName>
    </submittedName>
</protein>
<keyword evidence="2" id="KW-1185">Reference proteome</keyword>
<dbReference type="EMBL" id="MT708544">
    <property type="protein sequence ID" value="QOE32116.1"/>
    <property type="molecule type" value="Genomic_DNA"/>
</dbReference>
<evidence type="ECO:0000313" key="1">
    <source>
        <dbReference type="EMBL" id="QOE32116.1"/>
    </source>
</evidence>
<gene>
    <name evidence="1" type="ORF">CPT_Palo_057</name>
</gene>
<evidence type="ECO:0000313" key="2">
    <source>
        <dbReference type="Proteomes" id="UP000516590"/>
    </source>
</evidence>
<organism evidence="1 2">
    <name type="scientific">Rhizobium phage Palo</name>
    <dbReference type="NCBI Taxonomy" id="2767573"/>
    <lineage>
        <taxon>Viruses</taxon>
        <taxon>Duplodnaviria</taxon>
        <taxon>Heunggongvirae</taxon>
        <taxon>Uroviricota</taxon>
        <taxon>Caudoviricetes</taxon>
        <taxon>Autographivirales</taxon>
        <taxon>Dunnvirinae</taxon>
        <taxon>Palovirus</taxon>
        <taxon>Palovirus palo</taxon>
    </lineage>
</organism>
<dbReference type="Proteomes" id="UP000516590">
    <property type="component" value="Segment"/>
</dbReference>
<reference evidence="1 2" key="1">
    <citation type="submission" date="2020-07" db="EMBL/GenBank/DDBJ databases">
        <title>Complete genome sequence of Rhizobium phaseoli phage Palo.</title>
        <authorList>
            <person name="Nabhani A."/>
            <person name="Rushing L."/>
            <person name="Newkirk H."/>
            <person name="Gonzalez C."/>
            <person name="Young R."/>
            <person name="Liu M."/>
        </authorList>
    </citation>
    <scope>NUCLEOTIDE SEQUENCE [LARGE SCALE GENOMIC DNA]</scope>
</reference>
<sequence>MSIHGSWPDPVLRTELVDNVKGSERRIFGRNQVSLGTVPQRNHKVLPVK</sequence>
<accession>A0A7L8G4M8</accession>
<proteinExistence type="predicted"/>